<dbReference type="GO" id="GO:0019213">
    <property type="term" value="F:deacetylase activity"/>
    <property type="evidence" value="ECO:0007669"/>
    <property type="project" value="TreeGrafter"/>
</dbReference>
<keyword evidence="5" id="KW-0119">Carbohydrate metabolism</keyword>
<evidence type="ECO:0000313" key="7">
    <source>
        <dbReference type="Proteomes" id="UP000018454"/>
    </source>
</evidence>
<dbReference type="AlphaFoldDB" id="F1YVA5"/>
<dbReference type="PANTHER" id="PTHR31609">
    <property type="entry name" value="YDJC DEACETYLASE FAMILY MEMBER"/>
    <property type="match status" value="1"/>
</dbReference>
<dbReference type="Pfam" id="PF04794">
    <property type="entry name" value="YdjC"/>
    <property type="match status" value="1"/>
</dbReference>
<protein>
    <submittedName>
        <fullName evidence="6">UPF0249 protein</fullName>
    </submittedName>
</protein>
<evidence type="ECO:0000256" key="4">
    <source>
        <dbReference type="ARBA" id="ARBA00022842"/>
    </source>
</evidence>
<organism evidence="6 7">
    <name type="scientific">Acetobacter pomorum DM001</name>
    <dbReference type="NCBI Taxonomy" id="945681"/>
    <lineage>
        <taxon>Bacteria</taxon>
        <taxon>Pseudomonadati</taxon>
        <taxon>Pseudomonadota</taxon>
        <taxon>Alphaproteobacteria</taxon>
        <taxon>Acetobacterales</taxon>
        <taxon>Acetobacteraceae</taxon>
        <taxon>Acetobacter</taxon>
    </lineage>
</organism>
<evidence type="ECO:0000313" key="6">
    <source>
        <dbReference type="EMBL" id="EGE47210.1"/>
    </source>
</evidence>
<keyword evidence="4" id="KW-0460">Magnesium</keyword>
<evidence type="ECO:0000256" key="5">
    <source>
        <dbReference type="ARBA" id="ARBA00023277"/>
    </source>
</evidence>
<comment type="caution">
    <text evidence="6">The sequence shown here is derived from an EMBL/GenBank/DDBJ whole genome shotgun (WGS) entry which is preliminary data.</text>
</comment>
<gene>
    <name evidence="6" type="primary">ydjC</name>
    <name evidence="6" type="ORF">APO_1895</name>
</gene>
<dbReference type="PANTHER" id="PTHR31609:SF1">
    <property type="entry name" value="CARBOHYDRATE DEACETYLASE"/>
    <property type="match status" value="1"/>
</dbReference>
<dbReference type="NCBIfam" id="TIGR03473">
    <property type="entry name" value="HpnK"/>
    <property type="match status" value="1"/>
</dbReference>
<dbReference type="CDD" id="cd10804">
    <property type="entry name" value="YdjC_HpnK_like"/>
    <property type="match status" value="1"/>
</dbReference>
<evidence type="ECO:0000256" key="2">
    <source>
        <dbReference type="ARBA" id="ARBA00022723"/>
    </source>
</evidence>
<proteinExistence type="predicted"/>
<dbReference type="Proteomes" id="UP000018454">
    <property type="component" value="Unassembled WGS sequence"/>
</dbReference>
<dbReference type="EMBL" id="AEUP01000030">
    <property type="protein sequence ID" value="EGE47210.1"/>
    <property type="molecule type" value="Genomic_DNA"/>
</dbReference>
<comment type="cofactor">
    <cofactor evidence="1">
        <name>Mg(2+)</name>
        <dbReference type="ChEBI" id="CHEBI:18420"/>
    </cofactor>
</comment>
<dbReference type="GO" id="GO:0005975">
    <property type="term" value="P:carbohydrate metabolic process"/>
    <property type="evidence" value="ECO:0007669"/>
    <property type="project" value="InterPro"/>
</dbReference>
<dbReference type="InterPro" id="IPR006879">
    <property type="entry name" value="YdjC-like"/>
</dbReference>
<keyword evidence="3" id="KW-0378">Hydrolase</keyword>
<dbReference type="SUPFAM" id="SSF88713">
    <property type="entry name" value="Glycoside hydrolase/deacetylase"/>
    <property type="match status" value="1"/>
</dbReference>
<evidence type="ECO:0000256" key="3">
    <source>
        <dbReference type="ARBA" id="ARBA00022801"/>
    </source>
</evidence>
<accession>F1YVA5</accession>
<reference evidence="6 7" key="1">
    <citation type="journal article" date="2011" name="Science">
        <title>Drosophila microbiome modulates host developmental and metabolic homeostasis via insulin signaling.</title>
        <authorList>
            <person name="Shin S.C."/>
            <person name="Kim S.H."/>
            <person name="You H."/>
            <person name="Kim B."/>
            <person name="Kim A.C."/>
            <person name="Lee K.A."/>
            <person name="Yoon J.H."/>
            <person name="Ryu J.H."/>
            <person name="Lee W.J."/>
        </authorList>
    </citation>
    <scope>NUCLEOTIDE SEQUENCE [LARGE SCALE GENOMIC DNA]</scope>
    <source>
        <strain evidence="6 7">DM001</strain>
    </source>
</reference>
<dbReference type="GO" id="GO:0046872">
    <property type="term" value="F:metal ion binding"/>
    <property type="evidence" value="ECO:0007669"/>
    <property type="project" value="UniProtKB-KW"/>
</dbReference>
<keyword evidence="2" id="KW-0479">Metal-binding</keyword>
<sequence length="312" mass="34360">MPPAGARYSRSKIRGSVMKRAIISADDFGMSVEVNEAIEIAHRNGLLSTASLMVAGEAVDDAIERAKRLPTLNVGLHLVVIEGPAVLPHTSLPLITQPDGWFSSSQFGLGVDYFFRPEGRRELEAEITAQFEAFRRTGLRLDHANAHKHMHLHPTVGHLLITIGKRYGLNAVRVPLEPPEPLYAAGTYTDTLGDAALRRWTSLLRHQAHAAGMKTNDWCFGLAWSGHMTTDRVAALAAHLPEGVSEIYFHPATHKNALLQRLMPTYEQEAEFKALCSPGFRAGLEHAHAQLCGWQDLKMPQDNVPPVAKLPL</sequence>
<dbReference type="InterPro" id="IPR017836">
    <property type="entry name" value="Hopanoid_biosynth-assoc_HpnK"/>
</dbReference>
<dbReference type="GO" id="GO:0016787">
    <property type="term" value="F:hydrolase activity"/>
    <property type="evidence" value="ECO:0007669"/>
    <property type="project" value="UniProtKB-KW"/>
</dbReference>
<name>F1YVA5_9PROT</name>
<evidence type="ECO:0000256" key="1">
    <source>
        <dbReference type="ARBA" id="ARBA00001946"/>
    </source>
</evidence>
<dbReference type="Gene3D" id="3.20.20.370">
    <property type="entry name" value="Glycoside hydrolase/deacetylase"/>
    <property type="match status" value="1"/>
</dbReference>
<dbReference type="InterPro" id="IPR011330">
    <property type="entry name" value="Glyco_hydro/deAcase_b/a-brl"/>
</dbReference>